<feature type="signal peptide" evidence="1">
    <location>
        <begin position="1"/>
        <end position="21"/>
    </location>
</feature>
<protein>
    <submittedName>
        <fullName evidence="2">Uncharacterized protein</fullName>
    </submittedName>
</protein>
<gene>
    <name evidence="2" type="ORF">PS662_05910</name>
</gene>
<organism evidence="2 3">
    <name type="scientific">Pseudomonas fluorescens</name>
    <dbReference type="NCBI Taxonomy" id="294"/>
    <lineage>
        <taxon>Bacteria</taxon>
        <taxon>Pseudomonadati</taxon>
        <taxon>Pseudomonadota</taxon>
        <taxon>Gammaproteobacteria</taxon>
        <taxon>Pseudomonadales</taxon>
        <taxon>Pseudomonadaceae</taxon>
        <taxon>Pseudomonas</taxon>
    </lineage>
</organism>
<dbReference type="AlphaFoldDB" id="A0A5E6XZR8"/>
<sequence length="35" mass="3767" precursor="true">MTLRVFLLWMLCAGLPVTASAGNLPTPEQGPVLRI</sequence>
<evidence type="ECO:0000313" key="3">
    <source>
        <dbReference type="Proteomes" id="UP000326953"/>
    </source>
</evidence>
<feature type="chain" id="PRO_5022754873" evidence="1">
    <location>
        <begin position="22"/>
        <end position="35"/>
    </location>
</feature>
<accession>A0A5E6XZR8</accession>
<dbReference type="Proteomes" id="UP000326953">
    <property type="component" value="Unassembled WGS sequence"/>
</dbReference>
<name>A0A5E6XZR8_PSEFL</name>
<proteinExistence type="predicted"/>
<evidence type="ECO:0000313" key="2">
    <source>
        <dbReference type="EMBL" id="VVN46566.1"/>
    </source>
</evidence>
<evidence type="ECO:0000256" key="1">
    <source>
        <dbReference type="SAM" id="SignalP"/>
    </source>
</evidence>
<keyword evidence="1" id="KW-0732">Signal</keyword>
<dbReference type="EMBL" id="CABVHK010000030">
    <property type="protein sequence ID" value="VVN46566.1"/>
    <property type="molecule type" value="Genomic_DNA"/>
</dbReference>
<reference evidence="2 3" key="1">
    <citation type="submission" date="2019-09" db="EMBL/GenBank/DDBJ databases">
        <authorList>
            <person name="Chandra G."/>
            <person name="Truman W A."/>
        </authorList>
    </citation>
    <scope>NUCLEOTIDE SEQUENCE [LARGE SCALE GENOMIC DNA]</scope>
    <source>
        <strain evidence="2">PS662</strain>
    </source>
</reference>